<evidence type="ECO:0000313" key="1">
    <source>
        <dbReference type="EMBL" id="MBH1930890.1"/>
    </source>
</evidence>
<comment type="caution">
    <text evidence="1">The sequence shown here is derived from an EMBL/GenBank/DDBJ whole genome shotgun (WGS) entry which is preliminary data.</text>
</comment>
<gene>
    <name evidence="1" type="ORF">I5U13_14630</name>
</gene>
<organism evidence="1 2">
    <name type="scientific">Serratia rubidaea</name>
    <name type="common">Serratia marinorubra</name>
    <dbReference type="NCBI Taxonomy" id="61652"/>
    <lineage>
        <taxon>Bacteria</taxon>
        <taxon>Pseudomonadati</taxon>
        <taxon>Pseudomonadota</taxon>
        <taxon>Gammaproteobacteria</taxon>
        <taxon>Enterobacterales</taxon>
        <taxon>Yersiniaceae</taxon>
        <taxon>Serratia</taxon>
    </lineage>
</organism>
<dbReference type="EMBL" id="JADULK010000007">
    <property type="protein sequence ID" value="MBH1930890.1"/>
    <property type="molecule type" value="Genomic_DNA"/>
</dbReference>
<sequence length="134" mass="15702">MSLAFTWSFNKQFANEFKAYPEDQQDKILDFLEVYEEHGMSDFSCFPGKLSCSWRGLDDTDPNYHYARNNNLWHYHVGLPEYVSVHPGFMTSDWVLHLQWEKGSTHIDIADMYTHHTADGQFYLPSPAYLRQAG</sequence>
<dbReference type="Proteomes" id="UP000624159">
    <property type="component" value="Unassembled WGS sequence"/>
</dbReference>
<name>A0ABS0MFJ6_SERRU</name>
<proteinExistence type="predicted"/>
<keyword evidence="2" id="KW-1185">Reference proteome</keyword>
<accession>A0ABS0MFJ6</accession>
<dbReference type="RefSeq" id="WP_197664493.1">
    <property type="nucleotide sequence ID" value="NZ_JADULK010000007.1"/>
</dbReference>
<evidence type="ECO:0000313" key="2">
    <source>
        <dbReference type="Proteomes" id="UP000624159"/>
    </source>
</evidence>
<protein>
    <submittedName>
        <fullName evidence="1">Uncharacterized protein</fullName>
    </submittedName>
</protein>
<reference evidence="1 2" key="1">
    <citation type="submission" date="2020-11" db="EMBL/GenBank/DDBJ databases">
        <title>Enhanced detection system for hospital associated transmission using whole genome sequencing surveillance.</title>
        <authorList>
            <person name="Harrison L.H."/>
            <person name="Van Tyne D."/>
            <person name="Marsh J.W."/>
            <person name="Griffith M.P."/>
            <person name="Snyder D.J."/>
            <person name="Cooper V.S."/>
            <person name="Mustapha M."/>
        </authorList>
    </citation>
    <scope>NUCLEOTIDE SEQUENCE [LARGE SCALE GENOMIC DNA]</scope>
    <source>
        <strain evidence="1 2">SER00230</strain>
    </source>
</reference>